<dbReference type="EMBL" id="JAPCIO010000006">
    <property type="protein sequence ID" value="MCW1148556.1"/>
    <property type="molecule type" value="Genomic_DNA"/>
</dbReference>
<evidence type="ECO:0000313" key="2">
    <source>
        <dbReference type="EMBL" id="MCW1148556.1"/>
    </source>
</evidence>
<sequence>MNEIKIPLSKTKLIFAFIGSVIFILLGREFILKPDKYVSPIMRSPELIAIVGYASVIFFGLCLIYIFYKAFDKKPGLIVNRNGITDNSNFASAGLIEWSEIIGIRTQQVMSTKFILIDVSNPEKFIQKSSKFKASIMKANLKMYGTPLSITSNSLRYNFEEMERLLKTEFDKYSSTPNR</sequence>
<dbReference type="RefSeq" id="WP_264369284.1">
    <property type="nucleotide sequence ID" value="NZ_JAPCIO010000006.1"/>
</dbReference>
<comment type="caution">
    <text evidence="2">The sequence shown here is derived from an EMBL/GenBank/DDBJ whole genome shotgun (WGS) entry which is preliminary data.</text>
</comment>
<keyword evidence="3" id="KW-1185">Reference proteome</keyword>
<dbReference type="NCBIfam" id="NF041635">
    <property type="entry name" value="STM3941_fam"/>
    <property type="match status" value="1"/>
</dbReference>
<name>A0ABT3EJ09_9FLAO</name>
<gene>
    <name evidence="2" type="ORF">OJ995_10020</name>
</gene>
<keyword evidence="1" id="KW-1133">Transmembrane helix</keyword>
<accession>A0ABT3EJ09</accession>
<organism evidence="2 3">
    <name type="scientific">Flavobacterium lacisediminis</name>
    <dbReference type="NCBI Taxonomy" id="2989705"/>
    <lineage>
        <taxon>Bacteria</taxon>
        <taxon>Pseudomonadati</taxon>
        <taxon>Bacteroidota</taxon>
        <taxon>Flavobacteriia</taxon>
        <taxon>Flavobacteriales</taxon>
        <taxon>Flavobacteriaceae</taxon>
        <taxon>Flavobacterium</taxon>
    </lineage>
</organism>
<keyword evidence="1" id="KW-0472">Membrane</keyword>
<dbReference type="InterPro" id="IPR048136">
    <property type="entry name" value="STM3941-like"/>
</dbReference>
<feature type="transmembrane region" description="Helical" evidence="1">
    <location>
        <begin position="12"/>
        <end position="31"/>
    </location>
</feature>
<keyword evidence="1" id="KW-0812">Transmembrane</keyword>
<feature type="transmembrane region" description="Helical" evidence="1">
    <location>
        <begin position="47"/>
        <end position="68"/>
    </location>
</feature>
<proteinExistence type="predicted"/>
<protein>
    <recommendedName>
        <fullName evidence="4">PH domain-containing protein</fullName>
    </recommendedName>
</protein>
<evidence type="ECO:0000313" key="3">
    <source>
        <dbReference type="Proteomes" id="UP001165677"/>
    </source>
</evidence>
<dbReference type="Proteomes" id="UP001165677">
    <property type="component" value="Unassembled WGS sequence"/>
</dbReference>
<reference evidence="2" key="1">
    <citation type="submission" date="2022-10" db="EMBL/GenBank/DDBJ databases">
        <title>Flavobacterium sp. nov., a bacterium isolated from lake sediment.</title>
        <authorList>
            <person name="Qu J.-H."/>
        </authorList>
    </citation>
    <scope>NUCLEOTIDE SEQUENCE</scope>
    <source>
        <strain evidence="2">TH16-21</strain>
    </source>
</reference>
<evidence type="ECO:0008006" key="4">
    <source>
        <dbReference type="Google" id="ProtNLM"/>
    </source>
</evidence>
<evidence type="ECO:0000256" key="1">
    <source>
        <dbReference type="SAM" id="Phobius"/>
    </source>
</evidence>